<comment type="caution">
    <text evidence="2">The sequence shown here is derived from an EMBL/GenBank/DDBJ whole genome shotgun (WGS) entry which is preliminary data.</text>
</comment>
<organism evidence="2 3">
    <name type="scientific">Protopolystoma xenopodis</name>
    <dbReference type="NCBI Taxonomy" id="117903"/>
    <lineage>
        <taxon>Eukaryota</taxon>
        <taxon>Metazoa</taxon>
        <taxon>Spiralia</taxon>
        <taxon>Lophotrochozoa</taxon>
        <taxon>Platyhelminthes</taxon>
        <taxon>Monogenea</taxon>
        <taxon>Polyopisthocotylea</taxon>
        <taxon>Polystomatidea</taxon>
        <taxon>Polystomatidae</taxon>
        <taxon>Protopolystoma</taxon>
    </lineage>
</organism>
<dbReference type="AlphaFoldDB" id="A0A448XKY2"/>
<keyword evidence="3" id="KW-1185">Reference proteome</keyword>
<keyword evidence="1" id="KW-0732">Signal</keyword>
<feature type="chain" id="PRO_5019376085" evidence="1">
    <location>
        <begin position="32"/>
        <end position="134"/>
    </location>
</feature>
<reference evidence="2" key="1">
    <citation type="submission" date="2018-11" db="EMBL/GenBank/DDBJ databases">
        <authorList>
            <consortium name="Pathogen Informatics"/>
        </authorList>
    </citation>
    <scope>NUCLEOTIDE SEQUENCE</scope>
</reference>
<protein>
    <submittedName>
        <fullName evidence="2">Uncharacterized protein</fullName>
    </submittedName>
</protein>
<evidence type="ECO:0000313" key="2">
    <source>
        <dbReference type="EMBL" id="VEL39127.1"/>
    </source>
</evidence>
<name>A0A448XKY2_9PLAT</name>
<accession>A0A448XKY2</accession>
<dbReference type="EMBL" id="CAAALY010260167">
    <property type="protein sequence ID" value="VEL39127.1"/>
    <property type="molecule type" value="Genomic_DNA"/>
</dbReference>
<proteinExistence type="predicted"/>
<evidence type="ECO:0000256" key="1">
    <source>
        <dbReference type="SAM" id="SignalP"/>
    </source>
</evidence>
<dbReference type="Proteomes" id="UP000784294">
    <property type="component" value="Unassembled WGS sequence"/>
</dbReference>
<dbReference type="OrthoDB" id="428850at2759"/>
<sequence>MWILTRLIWPLALRNLRILHVLLCCLANASADSPDMAHALIVGPQSGSASALTTPASGKAPSLTAKAFTAGSGGTVTTGNSSSVTSVGSCSGTIGTRLGHSNGISHGRTDSKEIGFASIHKITDLTSELYHGNM</sequence>
<feature type="signal peptide" evidence="1">
    <location>
        <begin position="1"/>
        <end position="31"/>
    </location>
</feature>
<evidence type="ECO:0000313" key="3">
    <source>
        <dbReference type="Proteomes" id="UP000784294"/>
    </source>
</evidence>
<gene>
    <name evidence="2" type="ORF">PXEA_LOCUS32567</name>
</gene>